<accession>A0A8A4ECV9</accession>
<reference evidence="2 4" key="1">
    <citation type="submission" date="2017-11" db="EMBL/GenBank/DDBJ databases">
        <title>Molecular characterization of Burkholderia pseudomallei and closely related isolates from Vietnam.</title>
        <authorList>
            <person name="Ustinov D.V."/>
            <person name="Antonov A.S."/>
            <person name="Avdusheva E.F."/>
            <person name="Shpak I.M."/>
            <person name="Zakharova I.B."/>
            <person name="Thi L.A."/>
            <person name="Teteryatnikova N."/>
            <person name="Lopasteyskaya Y.A."/>
            <person name="Kuzyutina J.A."/>
            <person name="Ngo T.N."/>
            <person name="Victorov D.V."/>
        </authorList>
    </citation>
    <scope>NUCLEOTIDE SEQUENCE [LARGE SCALE GENOMIC DNA]</scope>
    <source>
        <strain evidence="2 4">V1512</strain>
    </source>
</reference>
<gene>
    <name evidence="2" type="ORF">CWD88_22195</name>
    <name evidence="3" type="ORF">J3D99_21670</name>
</gene>
<reference evidence="3" key="2">
    <citation type="submission" date="2021-03" db="EMBL/GenBank/DDBJ databases">
        <title>Complete genome of Burkholderia pseudomallei_VBP364.</title>
        <authorList>
            <person name="Balaji V."/>
            <person name="Yamuna B."/>
            <person name="Monisha P."/>
        </authorList>
    </citation>
    <scope>NUCLEOTIDE SEQUENCE</scope>
    <source>
        <strain evidence="3">VBP364</strain>
    </source>
</reference>
<protein>
    <submittedName>
        <fullName evidence="3">Uncharacterized protein</fullName>
    </submittedName>
</protein>
<feature type="region of interest" description="Disordered" evidence="1">
    <location>
        <begin position="72"/>
        <end position="101"/>
    </location>
</feature>
<dbReference type="Proteomes" id="UP000231878">
    <property type="component" value="Unassembled WGS sequence"/>
</dbReference>
<evidence type="ECO:0000313" key="4">
    <source>
        <dbReference type="Proteomes" id="UP000231878"/>
    </source>
</evidence>
<evidence type="ECO:0000313" key="3">
    <source>
        <dbReference type="EMBL" id="QTB65540.1"/>
    </source>
</evidence>
<dbReference type="GeneID" id="93062098"/>
<sequence length="101" mass="11481">MRFAMRRAPPADEWVEWVEWVELNESRRPAGSTDRTAPARMHSIIVADGNACAAHPDRRTRARTGRHVLRACAPSGKRMRTRGIPGRDCNRREREPPVEGP</sequence>
<name>A0A8A4ECV9_BURPE</name>
<dbReference type="RefSeq" id="WP_004537264.1">
    <property type="nucleotide sequence ID" value="NZ_AP028072.1"/>
</dbReference>
<dbReference type="AlphaFoldDB" id="A0A8A4ECV9"/>
<dbReference type="EMBL" id="CP071754">
    <property type="protein sequence ID" value="QTB65540.1"/>
    <property type="molecule type" value="Genomic_DNA"/>
</dbReference>
<organism evidence="3">
    <name type="scientific">Burkholderia pseudomallei</name>
    <name type="common">Pseudomonas pseudomallei</name>
    <dbReference type="NCBI Taxonomy" id="28450"/>
    <lineage>
        <taxon>Bacteria</taxon>
        <taxon>Pseudomonadati</taxon>
        <taxon>Pseudomonadota</taxon>
        <taxon>Betaproteobacteria</taxon>
        <taxon>Burkholderiales</taxon>
        <taxon>Burkholderiaceae</taxon>
        <taxon>Burkholderia</taxon>
        <taxon>pseudomallei group</taxon>
    </lineage>
</organism>
<evidence type="ECO:0000313" key="2">
    <source>
        <dbReference type="EMBL" id="PJO64203.1"/>
    </source>
</evidence>
<feature type="compositionally biased region" description="Basic and acidic residues" evidence="1">
    <location>
        <begin position="88"/>
        <end position="101"/>
    </location>
</feature>
<dbReference type="EMBL" id="PHRB01000024">
    <property type="protein sequence ID" value="PJO64203.1"/>
    <property type="molecule type" value="Genomic_DNA"/>
</dbReference>
<proteinExistence type="predicted"/>
<evidence type="ECO:0000256" key="1">
    <source>
        <dbReference type="SAM" id="MobiDB-lite"/>
    </source>
</evidence>